<evidence type="ECO:0000313" key="2">
    <source>
        <dbReference type="Proteomes" id="UP001165186"/>
    </source>
</evidence>
<evidence type="ECO:0000313" key="1">
    <source>
        <dbReference type="EMBL" id="GME25540.1"/>
    </source>
</evidence>
<dbReference type="EMBL" id="BSXG01000020">
    <property type="protein sequence ID" value="GME25540.1"/>
    <property type="molecule type" value="Genomic_DNA"/>
</dbReference>
<sequence length="524" mass="55211">MPLPESCTVLVVGSGNAGLSAAISAAEHGASSVLLIDKCPSTWAGGNTYFTAGAYRTTHAGLATLLPLVTNAPPSLAATIDLAPYPPAAFAADLARVTQRRASPALAATLVADSLPAVTWLRARGVRFELAFNRQAYLDGPSGRWRFWGGLALRAADGGKGLVAGLLGAARARGVRVAWETPLVRLVREERGEIVAAVVRHAGRDVEVRVDGGVVLAAGGFEASPALRAQFLGPGWDLAHVRGTPYNTGEVLGVAVRDAGAARAGNWSGCHSVAWDADAPREGGDRVVTNEFTKSGYPLGVMVNVEGERFVDEGVDFRNYTYAKFGKAVLGQPDGVAFQVWDREGSAMLREEEYREEIVKRITADSLEELASKCAEVGLQNPEKFVRTVKKYNEAAHAHRKAHPEKTFNPAVKDGVATEPGVLDLPKSNWALPIEKPPFLAVKVGCGITFTFGGLAVDPETASVVSEVSGKPIEGLYAVGEMLGGLYYGNYPGGSGLTAGTVWGRRAGRDAAKRGQGAKSVARL</sequence>
<dbReference type="Proteomes" id="UP001165186">
    <property type="component" value="Unassembled WGS sequence"/>
</dbReference>
<name>A0ACB5RYH8_9PEZI</name>
<gene>
    <name evidence="1" type="primary">g11381</name>
    <name evidence="1" type="ORF">NpPPO83_00011381</name>
</gene>
<keyword evidence="2" id="KW-1185">Reference proteome</keyword>
<accession>A0ACB5RYH8</accession>
<comment type="caution">
    <text evidence="1">The sequence shown here is derived from an EMBL/GenBank/DDBJ whole genome shotgun (WGS) entry which is preliminary data.</text>
</comment>
<reference evidence="1" key="1">
    <citation type="submission" date="2024-09" db="EMBL/GenBank/DDBJ databases">
        <title>Draft Genome Sequences of Neofusicoccum parvum.</title>
        <authorList>
            <person name="Ashida A."/>
            <person name="Camagna M."/>
            <person name="Tanaka A."/>
            <person name="Takemoto D."/>
        </authorList>
    </citation>
    <scope>NUCLEOTIDE SEQUENCE</scope>
    <source>
        <strain evidence="1">PPO83</strain>
    </source>
</reference>
<protein>
    <submittedName>
        <fullName evidence="1">Precorrin 3B synthase CobZ</fullName>
    </submittedName>
</protein>
<proteinExistence type="predicted"/>
<organism evidence="1 2">
    <name type="scientific">Neofusicoccum parvum</name>
    <dbReference type="NCBI Taxonomy" id="310453"/>
    <lineage>
        <taxon>Eukaryota</taxon>
        <taxon>Fungi</taxon>
        <taxon>Dikarya</taxon>
        <taxon>Ascomycota</taxon>
        <taxon>Pezizomycotina</taxon>
        <taxon>Dothideomycetes</taxon>
        <taxon>Dothideomycetes incertae sedis</taxon>
        <taxon>Botryosphaeriales</taxon>
        <taxon>Botryosphaeriaceae</taxon>
        <taxon>Neofusicoccum</taxon>
    </lineage>
</organism>